<reference evidence="3 4" key="1">
    <citation type="submission" date="2023-07" db="EMBL/GenBank/DDBJ databases">
        <title>Genomic Encyclopedia of Type Strains, Phase IV (KMG-IV): sequencing the most valuable type-strain genomes for metagenomic binning, comparative biology and taxonomic classification.</title>
        <authorList>
            <person name="Goeker M."/>
        </authorList>
    </citation>
    <scope>NUCLEOTIDE SEQUENCE [LARGE SCALE GENOMIC DNA]</scope>
    <source>
        <strain evidence="3 4">DSM 23948</strain>
    </source>
</reference>
<accession>A0ABT9V6A5</accession>
<dbReference type="Gene3D" id="2.180.10.10">
    <property type="entry name" value="RHS repeat-associated core"/>
    <property type="match status" value="1"/>
</dbReference>
<comment type="caution">
    <text evidence="3">The sequence shown here is derived from an EMBL/GenBank/DDBJ whole genome shotgun (WGS) entry which is preliminary data.</text>
</comment>
<dbReference type="PANTHER" id="PTHR32305:SF17">
    <property type="entry name" value="TRNA NUCLEASE WAPA"/>
    <property type="match status" value="1"/>
</dbReference>
<dbReference type="Proteomes" id="UP001231362">
    <property type="component" value="Unassembled WGS sequence"/>
</dbReference>
<evidence type="ECO:0000259" key="2">
    <source>
        <dbReference type="Pfam" id="PF25023"/>
    </source>
</evidence>
<dbReference type="EMBL" id="JAUSTU010000012">
    <property type="protein sequence ID" value="MDQ0156475.1"/>
    <property type="molecule type" value="Genomic_DNA"/>
</dbReference>
<keyword evidence="4" id="KW-1185">Reference proteome</keyword>
<name>A0ABT9V6A5_9BACL</name>
<evidence type="ECO:0000313" key="4">
    <source>
        <dbReference type="Proteomes" id="UP001231362"/>
    </source>
</evidence>
<sequence>MNIAYIQTKEDRNGKKLNYTYNSSNQLIKMATDLGNSLSKTVDIQYNSKGQMPKTSYDGKEFSYRYNAAGYLEYVDQLRYVTGEKTTTQFIYKNNRIATIIDPNGRKTDYTDENENLVKVQEPQEVNGVEGPADRPGTSYTLDQASKIATVTDAEDNTTVYHVNDNYVVTKVTDPSGKVTEYKLDQLTKETLPDGTQMDYGYDTVGNRVSKKITKDGVTKEVSSQYNEANQLVQVGNKKYVYDADGNLQSDGNRTYEYNEFDQLIKIKDSTGKTLAEYSYDEEGRRVSSNDSHGKTFYTYNSNQVLYEEDENKNVIKGYTYDDDGHPLTMFYKGITYYYLTNYRGDVLAMTDESGKVVAAYTYDAWGNILTQSGEMAETNPYRYAGYRYDDDAKLYYLMARYYNPENGVLLSVDPYRGDLQDPLTMNGYNYVNNNPVNFDDPKGSLRKAVKTVINIVVKQLKKWSSRAKVGTQIGNFGKLVKNPNIKWTSSREHALNKLKQRGVTEEQVKSWIRNGKVIQQDSETFMYVTKDGVAILNKNGVLQTAYGKDQFKDPIKNAIKQLYGE</sequence>
<gene>
    <name evidence="3" type="ORF">J2S07_002795</name>
</gene>
<dbReference type="RefSeq" id="WP_307150980.1">
    <property type="nucleotide sequence ID" value="NZ_JAUSTU010000012.1"/>
</dbReference>
<dbReference type="NCBIfam" id="TIGR01643">
    <property type="entry name" value="YD_repeat_2x"/>
    <property type="match status" value="2"/>
</dbReference>
<keyword evidence="1" id="KW-0677">Repeat</keyword>
<dbReference type="Pfam" id="PF25023">
    <property type="entry name" value="TEN_YD-shell"/>
    <property type="match status" value="1"/>
</dbReference>
<dbReference type="InterPro" id="IPR050708">
    <property type="entry name" value="T6SS_VgrG/RHS"/>
</dbReference>
<dbReference type="InterPro" id="IPR006530">
    <property type="entry name" value="YD"/>
</dbReference>
<dbReference type="NCBIfam" id="TIGR03696">
    <property type="entry name" value="Rhs_assc_core"/>
    <property type="match status" value="1"/>
</dbReference>
<evidence type="ECO:0000256" key="1">
    <source>
        <dbReference type="ARBA" id="ARBA00022737"/>
    </source>
</evidence>
<feature type="domain" description="Teneurin-like YD-shell" evidence="2">
    <location>
        <begin position="186"/>
        <end position="437"/>
    </location>
</feature>
<dbReference type="InterPro" id="IPR056823">
    <property type="entry name" value="TEN-like_YD-shell"/>
</dbReference>
<dbReference type="PANTHER" id="PTHR32305">
    <property type="match status" value="1"/>
</dbReference>
<protein>
    <submittedName>
        <fullName evidence="3">RHS repeat-associated protein</fullName>
    </submittedName>
</protein>
<proteinExistence type="predicted"/>
<dbReference type="InterPro" id="IPR022385">
    <property type="entry name" value="Rhs_assc_core"/>
</dbReference>
<evidence type="ECO:0000313" key="3">
    <source>
        <dbReference type="EMBL" id="MDQ0156475.1"/>
    </source>
</evidence>
<organism evidence="3 4">
    <name type="scientific">Anoxybacillus andreesenii</name>
    <dbReference type="NCBI Taxonomy" id="1325932"/>
    <lineage>
        <taxon>Bacteria</taxon>
        <taxon>Bacillati</taxon>
        <taxon>Bacillota</taxon>
        <taxon>Bacilli</taxon>
        <taxon>Bacillales</taxon>
        <taxon>Anoxybacillaceae</taxon>
        <taxon>Anoxybacillus</taxon>
    </lineage>
</organism>